<comment type="caution">
    <text evidence="1">The sequence shown here is derived from an EMBL/GenBank/DDBJ whole genome shotgun (WGS) entry which is preliminary data.</text>
</comment>
<accession>A0A226QQW3</accession>
<organism evidence="1 2">
    <name type="scientific">Parageobacillus galactosidasius</name>
    <dbReference type="NCBI Taxonomy" id="883812"/>
    <lineage>
        <taxon>Bacteria</taxon>
        <taxon>Bacillati</taxon>
        <taxon>Bacillota</taxon>
        <taxon>Bacilli</taxon>
        <taxon>Bacillales</taxon>
        <taxon>Anoxybacillaceae</taxon>
        <taxon>Parageobacillus</taxon>
    </lineage>
</organism>
<dbReference type="Proteomes" id="UP000198394">
    <property type="component" value="Unassembled WGS sequence"/>
</dbReference>
<keyword evidence="2" id="KW-1185">Reference proteome</keyword>
<evidence type="ECO:0000313" key="2">
    <source>
        <dbReference type="Proteomes" id="UP000198394"/>
    </source>
</evidence>
<sequence>MPSAKDLMRLAHQQKKLQDVKINASTIAAEPKSESKQIETTVVAKSKENNISTNSLSSSAKKIARTDISSEVYGISAWKSNFDLHNKELVEFIRNFSANNQLNGGCAITKSQLIEVILDVMYYDVGLEPIGFQSVQELRSYIQEKIKTQ</sequence>
<dbReference type="AlphaFoldDB" id="A0A226QQW3"/>
<name>A0A226QQW3_9BACL</name>
<dbReference type="EMBL" id="NDYL01000001">
    <property type="protein sequence ID" value="OXB94883.1"/>
    <property type="molecule type" value="Genomic_DNA"/>
</dbReference>
<protein>
    <submittedName>
        <fullName evidence="1">Uncharacterized protein</fullName>
    </submittedName>
</protein>
<proteinExistence type="predicted"/>
<evidence type="ECO:0000313" key="1">
    <source>
        <dbReference type="EMBL" id="OXB94883.1"/>
    </source>
</evidence>
<gene>
    <name evidence="1" type="ORF">B9L23_08450</name>
</gene>
<dbReference type="RefSeq" id="WP_089097338.1">
    <property type="nucleotide sequence ID" value="NZ_NDYL01000001.1"/>
</dbReference>
<reference evidence="1 2" key="1">
    <citation type="submission" date="2017-04" db="EMBL/GenBank/DDBJ databases">
        <title>The genome sequence of Parageobacillus galactosidasius DSM 18751.</title>
        <authorList>
            <person name="Ramaloko W.T."/>
            <person name="Koen N."/>
            <person name="Polliack S."/>
            <person name="Aliyu H."/>
            <person name="Lebre P."/>
            <person name="Mohr T."/>
            <person name="Oswald F."/>
            <person name="Zwick M."/>
            <person name="Neumann A."/>
            <person name="Syldatk C."/>
            <person name="Cowan D."/>
            <person name="De Maayer P."/>
        </authorList>
    </citation>
    <scope>NUCLEOTIDE SEQUENCE [LARGE SCALE GENOMIC DNA]</scope>
    <source>
        <strain evidence="1 2">DSM 18751</strain>
    </source>
</reference>